<keyword evidence="8" id="KW-1185">Reference proteome</keyword>
<evidence type="ECO:0000256" key="1">
    <source>
        <dbReference type="ARBA" id="ARBA00004953"/>
    </source>
</evidence>
<keyword evidence="4" id="KW-0808">Transferase</keyword>
<dbReference type="Proteomes" id="UP001060336">
    <property type="component" value="Chromosome"/>
</dbReference>
<dbReference type="NCBIfam" id="TIGR02469">
    <property type="entry name" value="CbiT"/>
    <property type="match status" value="1"/>
</dbReference>
<reference evidence="7" key="1">
    <citation type="submission" date="2022-08" db="EMBL/GenBank/DDBJ databases">
        <title>Nisaea acidiphila sp. nov., isolated from a marine algal debris and emended description of the genus Nisaea Urios et al. 2008.</title>
        <authorList>
            <person name="Kwon K."/>
        </authorList>
    </citation>
    <scope>NUCLEOTIDE SEQUENCE</scope>
    <source>
        <strain evidence="7">MEBiC11861</strain>
    </source>
</reference>
<keyword evidence="5" id="KW-0949">S-adenosyl-L-methionine</keyword>
<dbReference type="RefSeq" id="WP_257766856.1">
    <property type="nucleotide sequence ID" value="NZ_CP102480.1"/>
</dbReference>
<dbReference type="InterPro" id="IPR029063">
    <property type="entry name" value="SAM-dependent_MTases_sf"/>
</dbReference>
<dbReference type="PANTHER" id="PTHR43182:SF1">
    <property type="entry name" value="COBALT-PRECORRIN-7 C(5)-METHYLTRANSFERASE"/>
    <property type="match status" value="1"/>
</dbReference>
<comment type="pathway">
    <text evidence="1">Cofactor biosynthesis; adenosylcobalamin biosynthesis.</text>
</comment>
<dbReference type="GO" id="GO:0008276">
    <property type="term" value="F:protein methyltransferase activity"/>
    <property type="evidence" value="ECO:0007669"/>
    <property type="project" value="InterPro"/>
</dbReference>
<dbReference type="Pfam" id="PF00590">
    <property type="entry name" value="TP_methylase"/>
    <property type="match status" value="1"/>
</dbReference>
<gene>
    <name evidence="7" type="primary">cbiE</name>
    <name evidence="7" type="ORF">NUH88_13095</name>
</gene>
<dbReference type="PANTHER" id="PTHR43182">
    <property type="entry name" value="COBALT-PRECORRIN-6B C(15)-METHYLTRANSFERASE (DECARBOXYLATING)"/>
    <property type="match status" value="1"/>
</dbReference>
<dbReference type="SUPFAM" id="SSF53335">
    <property type="entry name" value="S-adenosyl-L-methionine-dependent methyltransferases"/>
    <property type="match status" value="1"/>
</dbReference>
<protein>
    <submittedName>
        <fullName evidence="7">Precorrin-6y C5,15-methyltransferase (Decarboxylating) subunit CbiE</fullName>
    </submittedName>
</protein>
<dbReference type="InterPro" id="IPR014008">
    <property type="entry name" value="Cbl_synth_MTase_CbiT"/>
</dbReference>
<dbReference type="InterPro" id="IPR006365">
    <property type="entry name" value="Cbl_synth_CobL"/>
</dbReference>
<dbReference type="InterPro" id="IPR035996">
    <property type="entry name" value="4pyrrol_Methylase_sf"/>
</dbReference>
<dbReference type="PIRSF" id="PIRSF036428">
    <property type="entry name" value="CobL"/>
    <property type="match status" value="1"/>
</dbReference>
<dbReference type="GO" id="GO:0009236">
    <property type="term" value="P:cobalamin biosynthetic process"/>
    <property type="evidence" value="ECO:0007669"/>
    <property type="project" value="UniProtKB-KW"/>
</dbReference>
<dbReference type="InterPro" id="IPR050714">
    <property type="entry name" value="Cobalamin_biosynth_MTase"/>
</dbReference>
<dbReference type="Gene3D" id="3.40.1010.10">
    <property type="entry name" value="Cobalt-precorrin-4 Transmethylase, Domain 1"/>
    <property type="match status" value="1"/>
</dbReference>
<dbReference type="EMBL" id="CP102480">
    <property type="protein sequence ID" value="UUX48348.1"/>
    <property type="molecule type" value="Genomic_DNA"/>
</dbReference>
<dbReference type="InterPro" id="IPR000878">
    <property type="entry name" value="4pyrrol_Mease"/>
</dbReference>
<evidence type="ECO:0000313" key="8">
    <source>
        <dbReference type="Proteomes" id="UP001060336"/>
    </source>
</evidence>
<dbReference type="InterPro" id="IPR012818">
    <property type="entry name" value="CbiE"/>
</dbReference>
<evidence type="ECO:0000256" key="3">
    <source>
        <dbReference type="ARBA" id="ARBA00022603"/>
    </source>
</evidence>
<keyword evidence="3" id="KW-0489">Methyltransferase</keyword>
<dbReference type="GO" id="GO:0032259">
    <property type="term" value="P:methylation"/>
    <property type="evidence" value="ECO:0007669"/>
    <property type="project" value="UniProtKB-KW"/>
</dbReference>
<evidence type="ECO:0000256" key="4">
    <source>
        <dbReference type="ARBA" id="ARBA00022679"/>
    </source>
</evidence>
<dbReference type="CDD" id="cd11644">
    <property type="entry name" value="Precorrin-6Y-MT"/>
    <property type="match status" value="1"/>
</dbReference>
<dbReference type="CDD" id="cd02440">
    <property type="entry name" value="AdoMet_MTases"/>
    <property type="match status" value="1"/>
</dbReference>
<dbReference type="SUPFAM" id="SSF53790">
    <property type="entry name" value="Tetrapyrrole methylase"/>
    <property type="match status" value="1"/>
</dbReference>
<keyword evidence="2" id="KW-0169">Cobalamin biosynthesis</keyword>
<evidence type="ECO:0000259" key="6">
    <source>
        <dbReference type="Pfam" id="PF00590"/>
    </source>
</evidence>
<dbReference type="AlphaFoldDB" id="A0A9J7APR7"/>
<dbReference type="KEGG" id="naci:NUH88_13095"/>
<accession>A0A9J7APR7</accession>
<evidence type="ECO:0000313" key="7">
    <source>
        <dbReference type="EMBL" id="UUX48348.1"/>
    </source>
</evidence>
<feature type="domain" description="Tetrapyrrole methylase" evidence="6">
    <location>
        <begin position="10"/>
        <end position="193"/>
    </location>
</feature>
<evidence type="ECO:0000256" key="5">
    <source>
        <dbReference type="ARBA" id="ARBA00022691"/>
    </source>
</evidence>
<dbReference type="Gene3D" id="3.40.50.150">
    <property type="entry name" value="Vaccinia Virus protein VP39"/>
    <property type="match status" value="1"/>
</dbReference>
<name>A0A9J7APR7_9PROT</name>
<sequence length="409" mass="43422">MRTETPWLRIIGIGEDGLDGLSRNARELLKGAEILIGGARHLAMLPEDGRERIEWPSPLQDFIDRIHELRGRKVAVLATGDPMQHGIGATLAKILSVGEMVVIPTPSAFSLAAARLGWPLAEVRILTVHGRPLSLLAAALQPGAKLILLSEGRETPGQVAAFLTGAGFGKSAITVFEHMGGPKEARLEGSAEDWPHAPGADFNTVAIQLSGPSKPLALGTTPGLDDSFFESDGQLTKREVRAVTLAALRPGPGQLLWDVGAGSGSIAIEWMRTDPLARAIAVEPRSDRIENIRRNAETLGVPFLKIVEGTAPDALDGLEEPDAVFLGGGITAPGLLEICWNALKPGGRLVANVVTLEGEAELTEARATLGGELTRIAVSRLEPVGPYHGWRPLMPVTQWSARKPGAPRS</sequence>
<evidence type="ECO:0000256" key="2">
    <source>
        <dbReference type="ARBA" id="ARBA00022573"/>
    </source>
</evidence>
<organism evidence="7 8">
    <name type="scientific">Nisaea acidiphila</name>
    <dbReference type="NCBI Taxonomy" id="1862145"/>
    <lineage>
        <taxon>Bacteria</taxon>
        <taxon>Pseudomonadati</taxon>
        <taxon>Pseudomonadota</taxon>
        <taxon>Alphaproteobacteria</taxon>
        <taxon>Rhodospirillales</taxon>
        <taxon>Thalassobaculaceae</taxon>
        <taxon>Nisaea</taxon>
    </lineage>
</organism>
<dbReference type="InterPro" id="IPR014777">
    <property type="entry name" value="4pyrrole_Mease_sub1"/>
</dbReference>
<proteinExistence type="predicted"/>
<dbReference type="NCBIfam" id="TIGR02467">
    <property type="entry name" value="CbiE"/>
    <property type="match status" value="1"/>
</dbReference>